<dbReference type="Proteomes" id="UP001596157">
    <property type="component" value="Unassembled WGS sequence"/>
</dbReference>
<evidence type="ECO:0000313" key="3">
    <source>
        <dbReference type="Proteomes" id="UP001596157"/>
    </source>
</evidence>
<feature type="transmembrane region" description="Helical" evidence="1">
    <location>
        <begin position="83"/>
        <end position="103"/>
    </location>
</feature>
<protein>
    <submittedName>
        <fullName evidence="2">Uncharacterized protein</fullName>
    </submittedName>
</protein>
<evidence type="ECO:0000313" key="2">
    <source>
        <dbReference type="EMBL" id="MFC5286210.1"/>
    </source>
</evidence>
<sequence>MRSRPAVMRSHAVLAAFIALALAVATVLAETAEPLWALPVLPVLAALLDGVRWTPLARLRVVQVGAIGQSTAVIAELVHAPTAVTAAGAVLVGLAAAVTGYGVGKFRG</sequence>
<gene>
    <name evidence="2" type="ORF">ACFPM7_04045</name>
</gene>
<keyword evidence="1" id="KW-1133">Transmembrane helix</keyword>
<keyword evidence="3" id="KW-1185">Reference proteome</keyword>
<reference evidence="3" key="1">
    <citation type="journal article" date="2019" name="Int. J. Syst. Evol. Microbiol.">
        <title>The Global Catalogue of Microorganisms (GCM) 10K type strain sequencing project: providing services to taxonomists for standard genome sequencing and annotation.</title>
        <authorList>
            <consortium name="The Broad Institute Genomics Platform"/>
            <consortium name="The Broad Institute Genome Sequencing Center for Infectious Disease"/>
            <person name="Wu L."/>
            <person name="Ma J."/>
        </authorList>
    </citation>
    <scope>NUCLEOTIDE SEQUENCE [LARGE SCALE GENOMIC DNA]</scope>
    <source>
        <strain evidence="3">CCUG 59778</strain>
    </source>
</reference>
<dbReference type="EMBL" id="JBHSKF010000002">
    <property type="protein sequence ID" value="MFC5286210.1"/>
    <property type="molecule type" value="Genomic_DNA"/>
</dbReference>
<keyword evidence="1" id="KW-0472">Membrane</keyword>
<proteinExistence type="predicted"/>
<evidence type="ECO:0000256" key="1">
    <source>
        <dbReference type="SAM" id="Phobius"/>
    </source>
</evidence>
<keyword evidence="1" id="KW-0812">Transmembrane</keyword>
<organism evidence="2 3">
    <name type="scientific">Actinokineospora guangxiensis</name>
    <dbReference type="NCBI Taxonomy" id="1490288"/>
    <lineage>
        <taxon>Bacteria</taxon>
        <taxon>Bacillati</taxon>
        <taxon>Actinomycetota</taxon>
        <taxon>Actinomycetes</taxon>
        <taxon>Pseudonocardiales</taxon>
        <taxon>Pseudonocardiaceae</taxon>
        <taxon>Actinokineospora</taxon>
    </lineage>
</organism>
<dbReference type="RefSeq" id="WP_378243945.1">
    <property type="nucleotide sequence ID" value="NZ_JBHSKF010000002.1"/>
</dbReference>
<accession>A0ABW0EIZ5</accession>
<comment type="caution">
    <text evidence="2">The sequence shown here is derived from an EMBL/GenBank/DDBJ whole genome shotgun (WGS) entry which is preliminary data.</text>
</comment>
<name>A0ABW0EIZ5_9PSEU</name>